<name>A0A327WLX3_9GAMM</name>
<evidence type="ECO:0000313" key="1">
    <source>
        <dbReference type="EMBL" id="RAJ92939.1"/>
    </source>
</evidence>
<reference evidence="1 3" key="2">
    <citation type="submission" date="2018-06" db="EMBL/GenBank/DDBJ databases">
        <title>Genomic Encyclopedia of Type Strains, Phase III (KMG-III): the genomes of soil and plant-associated and newly described type strains.</title>
        <authorList>
            <person name="Whitman W."/>
        </authorList>
    </citation>
    <scope>NUCLEOTIDE SEQUENCE [LARGE SCALE GENOMIC DNA]</scope>
    <source>
        <strain evidence="1 3">CGMCC 1.15366</strain>
    </source>
</reference>
<dbReference type="Pfam" id="PF14367">
    <property type="entry name" value="DUF4411"/>
    <property type="match status" value="1"/>
</dbReference>
<reference evidence="2 4" key="1">
    <citation type="journal article" date="2018" name="Front. Microbiol.">
        <title>Genome-Based Analysis Reveals the Taxonomy and Diversity of the Family Idiomarinaceae.</title>
        <authorList>
            <person name="Liu Y."/>
            <person name="Lai Q."/>
            <person name="Shao Z."/>
        </authorList>
    </citation>
    <scope>NUCLEOTIDE SEQUENCE [LARGE SCALE GENOMIC DNA]</scope>
    <source>
        <strain evidence="2 4">CF12-14</strain>
    </source>
</reference>
<gene>
    <name evidence="1" type="ORF">B0I24_12313</name>
    <name evidence="2" type="ORF">CWE07_14070</name>
</gene>
<evidence type="ECO:0000313" key="2">
    <source>
        <dbReference type="EMBL" id="RUO18333.1"/>
    </source>
</evidence>
<accession>A0A327WLX3</accession>
<dbReference type="Proteomes" id="UP000287865">
    <property type="component" value="Unassembled WGS sequence"/>
</dbReference>
<protein>
    <submittedName>
        <fullName evidence="2">DUF4411 domain-containing protein</fullName>
    </submittedName>
    <submittedName>
        <fullName evidence="1">Uncharacterized protein DUF4411</fullName>
    </submittedName>
</protein>
<dbReference type="EMBL" id="PIPK01000021">
    <property type="protein sequence ID" value="RUO18333.1"/>
    <property type="molecule type" value="Genomic_DNA"/>
</dbReference>
<evidence type="ECO:0000313" key="3">
    <source>
        <dbReference type="Proteomes" id="UP000249203"/>
    </source>
</evidence>
<comment type="caution">
    <text evidence="1">The sequence shown here is derived from an EMBL/GenBank/DDBJ whole genome shotgun (WGS) entry which is preliminary data.</text>
</comment>
<dbReference type="EMBL" id="QLMD01000023">
    <property type="protein sequence ID" value="RAJ92939.1"/>
    <property type="molecule type" value="Genomic_DNA"/>
</dbReference>
<dbReference type="Proteomes" id="UP000249203">
    <property type="component" value="Unassembled WGS sequence"/>
</dbReference>
<proteinExistence type="predicted"/>
<keyword evidence="4" id="KW-1185">Reference proteome</keyword>
<dbReference type="InterPro" id="IPR016541">
    <property type="entry name" value="UCP008505"/>
</dbReference>
<organism evidence="1 3">
    <name type="scientific">Aliidiomarina maris</name>
    <dbReference type="NCBI Taxonomy" id="531312"/>
    <lineage>
        <taxon>Bacteria</taxon>
        <taxon>Pseudomonadati</taxon>
        <taxon>Pseudomonadota</taxon>
        <taxon>Gammaproteobacteria</taxon>
        <taxon>Alteromonadales</taxon>
        <taxon>Idiomarinaceae</taxon>
        <taxon>Aliidiomarina</taxon>
    </lineage>
</organism>
<sequence>MIYLLDANSFIQAKNLHYRMRVVPGFWDWLVKPHDGVILESIDHVYAELTKHTGSPDELHGWAQSHKHFFRASNDLTTQQVYARIANHVALQQAYSQAEIKRFLRGADPWLIATAKNLSATIVTHEVVVPANSSKIKIPNVAREFEVQCTDIFDLLELTSAQLVLGP</sequence>
<evidence type="ECO:0000313" key="4">
    <source>
        <dbReference type="Proteomes" id="UP000287865"/>
    </source>
</evidence>
<dbReference type="AlphaFoldDB" id="A0A327WLX3"/>
<dbReference type="OrthoDB" id="338425at2"/>
<dbReference type="RefSeq" id="WP_111570564.1">
    <property type="nucleotide sequence ID" value="NZ_PIPK01000021.1"/>
</dbReference>